<dbReference type="InterPro" id="IPR013321">
    <property type="entry name" value="Arc_rbn_hlx_hlx"/>
</dbReference>
<dbReference type="HOGENOM" id="CLU_1782433_0_0_2"/>
<dbReference type="GeneID" id="41324054"/>
<keyword evidence="2" id="KW-1185">Reference proteome</keyword>
<dbReference type="Proteomes" id="UP000014070">
    <property type="component" value="Chromosome"/>
</dbReference>
<protein>
    <recommendedName>
        <fullName evidence="3">Ribbon-helix-helix protein CopG domain-containing protein</fullName>
    </recommendedName>
</protein>
<accession>R9TBA0</accession>
<gene>
    <name evidence="1" type="ORF">MMINT_16950</name>
</gene>
<dbReference type="Gene3D" id="1.10.1220.10">
    <property type="entry name" value="Met repressor-like"/>
    <property type="match status" value="1"/>
</dbReference>
<evidence type="ECO:0008006" key="3">
    <source>
        <dbReference type="Google" id="ProtNLM"/>
    </source>
</evidence>
<dbReference type="EMBL" id="CP005934">
    <property type="protein sequence ID" value="AGN26986.1"/>
    <property type="molecule type" value="Genomic_DNA"/>
</dbReference>
<dbReference type="SUPFAM" id="SSF47598">
    <property type="entry name" value="Ribbon-helix-helix"/>
    <property type="match status" value="1"/>
</dbReference>
<evidence type="ECO:0000313" key="1">
    <source>
        <dbReference type="EMBL" id="AGN26986.1"/>
    </source>
</evidence>
<organism evidence="1 2">
    <name type="scientific">Methanomassiliicoccus intestinalis (strain Issoire-Mx1)</name>
    <dbReference type="NCBI Taxonomy" id="1295009"/>
    <lineage>
        <taxon>Archaea</taxon>
        <taxon>Methanobacteriati</taxon>
        <taxon>Thermoplasmatota</taxon>
        <taxon>Thermoplasmata</taxon>
        <taxon>Methanomassiliicoccales</taxon>
        <taxon>Methanomassiliicoccaceae</taxon>
        <taxon>Methanomassiliicoccus</taxon>
    </lineage>
</organism>
<evidence type="ECO:0000313" key="2">
    <source>
        <dbReference type="Proteomes" id="UP000014070"/>
    </source>
</evidence>
<dbReference type="RefSeq" id="WP_020449511.1">
    <property type="nucleotide sequence ID" value="NC_021353.1"/>
</dbReference>
<dbReference type="GO" id="GO:0006355">
    <property type="term" value="P:regulation of DNA-templated transcription"/>
    <property type="evidence" value="ECO:0007669"/>
    <property type="project" value="InterPro"/>
</dbReference>
<name>R9TBA0_METII</name>
<sequence>MNEEDIPFFDIDIDDETLDDLKELACKESYDNLNDFILYIISSHIDARDAQMRDGKVAIELTGFDLDVVKEIAEETECADLSECVYDMIQAAIKERNETPIIISLPNHLISLIDESVDKGKYESRSQMINFILRGYFGTIGKILR</sequence>
<reference evidence="1 2" key="1">
    <citation type="journal article" date="2013" name="Genome Announc.">
        <title>Genome sequence of 'Candidatus Methanomassiliicoccus intestinalis' Issoire-Mx1, a third thermoplasmatales-related methanogenic archaeon from human feces.</title>
        <authorList>
            <person name="Borrel G."/>
            <person name="Harris H.M."/>
            <person name="Parisot N."/>
            <person name="Gaci N."/>
            <person name="Tottey W."/>
            <person name="Mihajlovski A."/>
            <person name="Deane J."/>
            <person name="Gribaldo S."/>
            <person name="Bardot O."/>
            <person name="Peyretaillade E."/>
            <person name="Peyret P."/>
            <person name="O'Toole P.W."/>
            <person name="Brugere J.F."/>
        </authorList>
    </citation>
    <scope>NUCLEOTIDE SEQUENCE [LARGE SCALE GENOMIC DNA]</scope>
    <source>
        <strain evidence="1 2">Issoire-Mx1</strain>
    </source>
</reference>
<dbReference type="InterPro" id="IPR010985">
    <property type="entry name" value="Ribbon_hlx_hlx"/>
</dbReference>
<dbReference type="AlphaFoldDB" id="R9TBA0"/>
<dbReference type="InParanoid" id="R9TBA0"/>
<proteinExistence type="predicted"/>
<dbReference type="KEGG" id="mer:MMINT_16950"/>
<dbReference type="CDD" id="cd22231">
    <property type="entry name" value="RHH_NikR_HicB-like"/>
    <property type="match status" value="1"/>
</dbReference>